<dbReference type="InterPro" id="IPR011009">
    <property type="entry name" value="Kinase-like_dom_sf"/>
</dbReference>
<dbReference type="OrthoDB" id="1046782at2759"/>
<dbReference type="Pfam" id="PF00069">
    <property type="entry name" value="Pkinase"/>
    <property type="match status" value="1"/>
</dbReference>
<dbReference type="SUPFAM" id="SSF56112">
    <property type="entry name" value="Protein kinase-like (PK-like)"/>
    <property type="match status" value="1"/>
</dbReference>
<feature type="domain" description="Protein kinase" evidence="2">
    <location>
        <begin position="404"/>
        <end position="749"/>
    </location>
</feature>
<evidence type="ECO:0000259" key="2">
    <source>
        <dbReference type="PROSITE" id="PS50011"/>
    </source>
</evidence>
<dbReference type="GO" id="GO:0005524">
    <property type="term" value="F:ATP binding"/>
    <property type="evidence" value="ECO:0007669"/>
    <property type="project" value="InterPro"/>
</dbReference>
<feature type="compositionally biased region" description="Basic and acidic residues" evidence="1">
    <location>
        <begin position="174"/>
        <end position="190"/>
    </location>
</feature>
<accession>A0A218YWK6</accession>
<gene>
    <name evidence="3" type="ORF">B2J93_8609</name>
</gene>
<proteinExistence type="predicted"/>
<dbReference type="InParanoid" id="A0A218YWK6"/>
<dbReference type="STRING" id="503106.A0A218YWK6"/>
<evidence type="ECO:0000256" key="1">
    <source>
        <dbReference type="SAM" id="MobiDB-lite"/>
    </source>
</evidence>
<dbReference type="PROSITE" id="PS50011">
    <property type="entry name" value="PROTEIN_KINASE_DOM"/>
    <property type="match status" value="1"/>
</dbReference>
<name>A0A218YWK6_9HELO</name>
<comment type="caution">
    <text evidence="3">The sequence shown here is derived from an EMBL/GenBank/DDBJ whole genome shotgun (WGS) entry which is preliminary data.</text>
</comment>
<protein>
    <recommendedName>
        <fullName evidence="2">Protein kinase domain-containing protein</fullName>
    </recommendedName>
</protein>
<organism evidence="3 4">
    <name type="scientific">Diplocarpon coronariae</name>
    <dbReference type="NCBI Taxonomy" id="2795749"/>
    <lineage>
        <taxon>Eukaryota</taxon>
        <taxon>Fungi</taxon>
        <taxon>Dikarya</taxon>
        <taxon>Ascomycota</taxon>
        <taxon>Pezizomycotina</taxon>
        <taxon>Leotiomycetes</taxon>
        <taxon>Helotiales</taxon>
        <taxon>Drepanopezizaceae</taxon>
        <taxon>Diplocarpon</taxon>
    </lineage>
</organism>
<feature type="region of interest" description="Disordered" evidence="1">
    <location>
        <begin position="142"/>
        <end position="238"/>
    </location>
</feature>
<dbReference type="PANTHER" id="PTHR24359:SF1">
    <property type="entry name" value="INHIBITOR OF NUCLEAR FACTOR KAPPA-B KINASE EPSILON SUBUNIT HOMOLOG 1-RELATED"/>
    <property type="match status" value="1"/>
</dbReference>
<dbReference type="EMBL" id="MZNU01000336">
    <property type="protein sequence ID" value="OWP00038.1"/>
    <property type="molecule type" value="Genomic_DNA"/>
</dbReference>
<evidence type="ECO:0000313" key="4">
    <source>
        <dbReference type="Proteomes" id="UP000242519"/>
    </source>
</evidence>
<dbReference type="AlphaFoldDB" id="A0A218YWK6"/>
<dbReference type="SMART" id="SM00220">
    <property type="entry name" value="S_TKc"/>
    <property type="match status" value="1"/>
</dbReference>
<sequence length="1103" mass="124698">MAEKQNAASVYQKCISLFNDIRQLIEVHAPRSLPTSRKIELRHVGEKLEAWHGDTLSIKPDEELDEILERSTHYIGKVRSLLDGIYDVLKSIYLLLSSPQGSSEDQRAKDLKSAILSLRDLYDELSDDDDIAALKASPEFASNNHTRHLDRPASSRSHEGRALRSFNQPVRAATDLHKHMVPRRDRDLTWQHRSPVEPTPEDFRSKSSSAASQALRKPVASNSGSSANPRASSLSLEFNQPPCEAARDKLVKAGVRPSYSNRGGGPTTIFPVQEVKRILLEDNTAEKAFHCGCSRCYNHSRIIGESRHFDKESLTGKFATTFALLICLYRSGLICHFQKEGKCLTDGGLERENLRFISALQVPTPDSSHIAIDEIIRDQYMFHLKQFEVWHHSVKLGPDEALPIVELQEEGRGAYGTVYSFNFLPGYAGRGYEIFDPQKFARKVFIKANVASGMDEFNNLLRIYRKGTSQSTERWAKWRKHIMEALAGYEHGDIYFIIFPFAESTLAKYLRGETDQAKITPRFMWRQMEGIAGGLAFLHESYLSTTGNDIVSPSIAFHFDLKPENILIRNGVVMISDFGQSKFRKASLEDSSSGVDLDRVFFNYGPPEHNFSTYDKGAKKKNNYNFDIWSLGGIFSELITFHIKQPAGRQGFLDYRNARRQDDVDAGSRGIVTTFYLDESRVVKPSVAEQHEHLQSEIKGRGDPGYDGKKDLWLEAFAGNDFFTLVNQMLSVISETKQRPKAVEVQETLGRLCEKANSAADRLPTKNLPTQGRSDIWQQARNGVLWDSLPRSFNQILCYYVTQGSPEPTRCVILMQRLVNRQMQMLLLWHYGRSQYIQRQQEPISHTSSMRQTGVIIDYFGHPPSDAKPVDMMAETPADKDEAQLDEELMPCCYTIVPVTNGLNSCAALLFVNAQGIISAPAKPGFSAALQDGEIIPPNRKFGKRHSPEYIDQEALLQIWSDVDISSLPKRRGFSLSAGGSQVAFDRVPTIHVAIITRRTLYLFKAGLPQIIVPDVDGAQTRNPIVLKSKSRLSLDKIDLQARNGAVMVNIPEPDKYIKYEEARLRVGRYQDATLFWSTLDECQKLWADMEMTRRNNGVRRNR</sequence>
<dbReference type="Gene3D" id="1.10.510.10">
    <property type="entry name" value="Transferase(Phosphotransferase) domain 1"/>
    <property type="match status" value="1"/>
</dbReference>
<dbReference type="PANTHER" id="PTHR24359">
    <property type="entry name" value="SERINE/THREONINE-PROTEIN KINASE SBK1"/>
    <property type="match status" value="1"/>
</dbReference>
<keyword evidence="4" id="KW-1185">Reference proteome</keyword>
<dbReference type="InterPro" id="IPR000719">
    <property type="entry name" value="Prot_kinase_dom"/>
</dbReference>
<dbReference type="GO" id="GO:0004674">
    <property type="term" value="F:protein serine/threonine kinase activity"/>
    <property type="evidence" value="ECO:0007669"/>
    <property type="project" value="TreeGrafter"/>
</dbReference>
<reference evidence="3 4" key="1">
    <citation type="submission" date="2017-04" db="EMBL/GenBank/DDBJ databases">
        <title>Draft genome sequence of Marssonina coronaria NL1: causal agent of apple blotch.</title>
        <authorList>
            <person name="Cheng Q."/>
        </authorList>
    </citation>
    <scope>NUCLEOTIDE SEQUENCE [LARGE SCALE GENOMIC DNA]</scope>
    <source>
        <strain evidence="3 4">NL1</strain>
    </source>
</reference>
<evidence type="ECO:0000313" key="3">
    <source>
        <dbReference type="EMBL" id="OWP00038.1"/>
    </source>
</evidence>
<feature type="compositionally biased region" description="Basic and acidic residues" evidence="1">
    <location>
        <begin position="147"/>
        <end position="162"/>
    </location>
</feature>
<dbReference type="Proteomes" id="UP000242519">
    <property type="component" value="Unassembled WGS sequence"/>
</dbReference>
<feature type="compositionally biased region" description="Polar residues" evidence="1">
    <location>
        <begin position="220"/>
        <end position="238"/>
    </location>
</feature>